<sequence>MQILITGAAGYIGSHVVKQLLEETNYEIIIIDNLCTGFENTIKTLNSLDTSNERIKFYNQDLSIWNEVEEVFKENDIKEIIHFAASLVVPESVELPLKYYLNNTANTSNLVSLAVKYGVKKFIFSSTAATYGEPDKKFIPVNETCPTSPINPYGNSKLFSESVIKDTAFANDDFKFVILRYFNVAGADIEEKIGQSTLNATHLIKVAAEAALRKREKMAIFGDDYDTEDGTCIRDYIHVQDLADAHLKALEYLESNPSDTFNCGYGYGYSVKEVIETMKKVSGVDFQVDIVPRRAGDPSTLISDNTKIKTKMNWVPKYNDLELICKTALEWEKNI</sequence>
<evidence type="ECO:0000256" key="2">
    <source>
        <dbReference type="ARBA" id="ARBA00001911"/>
    </source>
</evidence>
<name>A0A1P8KNX4_9BACT</name>
<dbReference type="InterPro" id="IPR036291">
    <property type="entry name" value="NAD(P)-bd_dom_sf"/>
</dbReference>
<evidence type="ECO:0000256" key="10">
    <source>
        <dbReference type="RuleBase" id="RU366046"/>
    </source>
</evidence>
<proteinExistence type="inferred from homology"/>
<dbReference type="OrthoDB" id="9801785at2"/>
<evidence type="ECO:0000256" key="7">
    <source>
        <dbReference type="ARBA" id="ARBA00023027"/>
    </source>
</evidence>
<evidence type="ECO:0000256" key="5">
    <source>
        <dbReference type="ARBA" id="ARBA00013189"/>
    </source>
</evidence>
<keyword evidence="8 10" id="KW-0413">Isomerase</keyword>
<gene>
    <name evidence="12" type="ORF">LPB137_10335</name>
</gene>
<protein>
    <recommendedName>
        <fullName evidence="6 10">UDP-glucose 4-epimerase</fullName>
        <ecNumber evidence="5 10">5.1.3.2</ecNumber>
    </recommendedName>
</protein>
<dbReference type="PANTHER" id="PTHR43725:SF53">
    <property type="entry name" value="UDP-ARABINOSE 4-EPIMERASE 1"/>
    <property type="match status" value="1"/>
</dbReference>
<dbReference type="PANTHER" id="PTHR43725">
    <property type="entry name" value="UDP-GLUCOSE 4-EPIMERASE"/>
    <property type="match status" value="1"/>
</dbReference>
<keyword evidence="9 10" id="KW-0119">Carbohydrate metabolism</keyword>
<comment type="cofactor">
    <cofactor evidence="2 10">
        <name>NAD(+)</name>
        <dbReference type="ChEBI" id="CHEBI:57540"/>
    </cofactor>
</comment>
<dbReference type="KEGG" id="alp:LPB137_10335"/>
<dbReference type="NCBIfam" id="TIGR01179">
    <property type="entry name" value="galE"/>
    <property type="match status" value="1"/>
</dbReference>
<evidence type="ECO:0000256" key="1">
    <source>
        <dbReference type="ARBA" id="ARBA00000083"/>
    </source>
</evidence>
<evidence type="ECO:0000313" key="13">
    <source>
        <dbReference type="Proteomes" id="UP000186074"/>
    </source>
</evidence>
<evidence type="ECO:0000256" key="3">
    <source>
        <dbReference type="ARBA" id="ARBA00004947"/>
    </source>
</evidence>
<dbReference type="EC" id="5.1.3.2" evidence="5 10"/>
<comment type="subunit">
    <text evidence="10">Homodimer.</text>
</comment>
<feature type="domain" description="NAD-dependent epimerase/dehydratase" evidence="11">
    <location>
        <begin position="3"/>
        <end position="264"/>
    </location>
</feature>
<evidence type="ECO:0000256" key="8">
    <source>
        <dbReference type="ARBA" id="ARBA00023235"/>
    </source>
</evidence>
<evidence type="ECO:0000259" key="11">
    <source>
        <dbReference type="Pfam" id="PF01370"/>
    </source>
</evidence>
<dbReference type="CDD" id="cd05247">
    <property type="entry name" value="UDP_G4E_1_SDR_e"/>
    <property type="match status" value="1"/>
</dbReference>
<keyword evidence="13" id="KW-1185">Reference proteome</keyword>
<organism evidence="12 13">
    <name type="scientific">Poseidonibacter parvus</name>
    <dbReference type="NCBI Taxonomy" id="1850254"/>
    <lineage>
        <taxon>Bacteria</taxon>
        <taxon>Pseudomonadati</taxon>
        <taxon>Campylobacterota</taxon>
        <taxon>Epsilonproteobacteria</taxon>
        <taxon>Campylobacterales</taxon>
        <taxon>Arcobacteraceae</taxon>
        <taxon>Poseidonibacter</taxon>
    </lineage>
</organism>
<dbReference type="STRING" id="1850254.LPB137_10335"/>
<accession>A0A1P8KNX4</accession>
<dbReference type="Pfam" id="PF01370">
    <property type="entry name" value="Epimerase"/>
    <property type="match status" value="1"/>
</dbReference>
<dbReference type="GO" id="GO:0033499">
    <property type="term" value="P:galactose catabolic process via UDP-galactose, Leloir pathway"/>
    <property type="evidence" value="ECO:0007669"/>
    <property type="project" value="TreeGrafter"/>
</dbReference>
<dbReference type="EMBL" id="CP019070">
    <property type="protein sequence ID" value="APW66213.1"/>
    <property type="molecule type" value="Genomic_DNA"/>
</dbReference>
<comment type="catalytic activity">
    <reaction evidence="1 10">
        <text>UDP-alpha-D-glucose = UDP-alpha-D-galactose</text>
        <dbReference type="Rhea" id="RHEA:22168"/>
        <dbReference type="ChEBI" id="CHEBI:58885"/>
        <dbReference type="ChEBI" id="CHEBI:66914"/>
        <dbReference type="EC" id="5.1.3.2"/>
    </reaction>
</comment>
<comment type="similarity">
    <text evidence="4 10">Belongs to the NAD(P)-dependent epimerase/dehydratase family.</text>
</comment>
<evidence type="ECO:0000256" key="4">
    <source>
        <dbReference type="ARBA" id="ARBA00007637"/>
    </source>
</evidence>
<reference evidence="12 13" key="1">
    <citation type="submission" date="2017-01" db="EMBL/GenBank/DDBJ databases">
        <title>Genome sequencing of Arcobacter sp. LPB0137.</title>
        <authorList>
            <person name="Lee G.-W."/>
            <person name="Yi H."/>
        </authorList>
    </citation>
    <scope>NUCLEOTIDE SEQUENCE [LARGE SCALE GENOMIC DNA]</scope>
    <source>
        <strain evidence="12 13">LPB0137</strain>
    </source>
</reference>
<dbReference type="AlphaFoldDB" id="A0A1P8KNX4"/>
<evidence type="ECO:0000256" key="6">
    <source>
        <dbReference type="ARBA" id="ARBA00018569"/>
    </source>
</evidence>
<dbReference type="GO" id="GO:0003978">
    <property type="term" value="F:UDP-glucose 4-epimerase activity"/>
    <property type="evidence" value="ECO:0007669"/>
    <property type="project" value="UniProtKB-UniRule"/>
</dbReference>
<dbReference type="InterPro" id="IPR005886">
    <property type="entry name" value="UDP_G4E"/>
</dbReference>
<dbReference type="Gene3D" id="3.90.25.10">
    <property type="entry name" value="UDP-galactose 4-epimerase, domain 1"/>
    <property type="match status" value="1"/>
</dbReference>
<dbReference type="Gene3D" id="3.40.50.720">
    <property type="entry name" value="NAD(P)-binding Rossmann-like Domain"/>
    <property type="match status" value="1"/>
</dbReference>
<evidence type="ECO:0000256" key="9">
    <source>
        <dbReference type="ARBA" id="ARBA00023277"/>
    </source>
</evidence>
<dbReference type="UniPathway" id="UPA00214"/>
<dbReference type="Proteomes" id="UP000186074">
    <property type="component" value="Chromosome"/>
</dbReference>
<dbReference type="SUPFAM" id="SSF51735">
    <property type="entry name" value="NAD(P)-binding Rossmann-fold domains"/>
    <property type="match status" value="1"/>
</dbReference>
<dbReference type="InterPro" id="IPR001509">
    <property type="entry name" value="Epimerase_deHydtase"/>
</dbReference>
<evidence type="ECO:0000313" key="12">
    <source>
        <dbReference type="EMBL" id="APW66213.1"/>
    </source>
</evidence>
<dbReference type="RefSeq" id="WP_076087718.1">
    <property type="nucleotide sequence ID" value="NZ_CP019070.1"/>
</dbReference>
<comment type="pathway">
    <text evidence="3 10">Carbohydrate metabolism; galactose metabolism.</text>
</comment>
<keyword evidence="7 10" id="KW-0520">NAD</keyword>